<reference evidence="1" key="1">
    <citation type="journal article" date="2019" name="Sci. Rep.">
        <title>Draft genome of Tanacetum cinerariifolium, the natural source of mosquito coil.</title>
        <authorList>
            <person name="Yamashiro T."/>
            <person name="Shiraishi A."/>
            <person name="Satake H."/>
            <person name="Nakayama K."/>
        </authorList>
    </citation>
    <scope>NUCLEOTIDE SEQUENCE</scope>
</reference>
<dbReference type="EMBL" id="BKCJ010006958">
    <property type="protein sequence ID" value="GEU74825.1"/>
    <property type="molecule type" value="Genomic_DNA"/>
</dbReference>
<organism evidence="1">
    <name type="scientific">Tanacetum cinerariifolium</name>
    <name type="common">Dalmatian daisy</name>
    <name type="synonym">Chrysanthemum cinerariifolium</name>
    <dbReference type="NCBI Taxonomy" id="118510"/>
    <lineage>
        <taxon>Eukaryota</taxon>
        <taxon>Viridiplantae</taxon>
        <taxon>Streptophyta</taxon>
        <taxon>Embryophyta</taxon>
        <taxon>Tracheophyta</taxon>
        <taxon>Spermatophyta</taxon>
        <taxon>Magnoliopsida</taxon>
        <taxon>eudicotyledons</taxon>
        <taxon>Gunneridae</taxon>
        <taxon>Pentapetalae</taxon>
        <taxon>asterids</taxon>
        <taxon>campanulids</taxon>
        <taxon>Asterales</taxon>
        <taxon>Asteraceae</taxon>
        <taxon>Asteroideae</taxon>
        <taxon>Anthemideae</taxon>
        <taxon>Anthemidinae</taxon>
        <taxon>Tanacetum</taxon>
    </lineage>
</organism>
<evidence type="ECO:0000313" key="1">
    <source>
        <dbReference type="EMBL" id="GEU74825.1"/>
    </source>
</evidence>
<protein>
    <submittedName>
        <fullName evidence="1">Uncharacterized protein</fullName>
    </submittedName>
</protein>
<dbReference type="AlphaFoldDB" id="A0A6L2MR36"/>
<sequence>MLEHSKAKPMGRLLDVLCQVGVTTILASFLLLDIPVDRDVPIVVGRIFLHTCGAIMNTIKGTTSTFDGIVHQKFYVANVRNAHAKSDSDDDEEYRLKGMIWESPFMTVRTHDGEADISRPKRTRVTESVKEAMCGRVHHEFLL</sequence>
<proteinExistence type="predicted"/>
<comment type="caution">
    <text evidence="1">The sequence shown here is derived from an EMBL/GenBank/DDBJ whole genome shotgun (WGS) entry which is preliminary data.</text>
</comment>
<accession>A0A6L2MR36</accession>
<gene>
    <name evidence="1" type="ORF">Tci_046803</name>
</gene>
<name>A0A6L2MR36_TANCI</name>